<gene>
    <name evidence="2" type="primary">g5524</name>
    <name evidence="2" type="ORF">VP750_LOCUS4725</name>
</gene>
<accession>A0ABP1FT27</accession>
<organism evidence="2 3">
    <name type="scientific">Coccomyxa viridis</name>
    <dbReference type="NCBI Taxonomy" id="1274662"/>
    <lineage>
        <taxon>Eukaryota</taxon>
        <taxon>Viridiplantae</taxon>
        <taxon>Chlorophyta</taxon>
        <taxon>core chlorophytes</taxon>
        <taxon>Trebouxiophyceae</taxon>
        <taxon>Trebouxiophyceae incertae sedis</taxon>
        <taxon>Coccomyxaceae</taxon>
        <taxon>Coccomyxa</taxon>
    </lineage>
</organism>
<keyword evidence="3" id="KW-1185">Reference proteome</keyword>
<evidence type="ECO:0000313" key="3">
    <source>
        <dbReference type="Proteomes" id="UP001497392"/>
    </source>
</evidence>
<reference evidence="2 3" key="1">
    <citation type="submission" date="2024-06" db="EMBL/GenBank/DDBJ databases">
        <authorList>
            <person name="Kraege A."/>
            <person name="Thomma B."/>
        </authorList>
    </citation>
    <scope>NUCLEOTIDE SEQUENCE [LARGE SCALE GENOMIC DNA]</scope>
</reference>
<proteinExistence type="predicted"/>
<name>A0ABP1FT27_9CHLO</name>
<dbReference type="Proteomes" id="UP001497392">
    <property type="component" value="Unassembled WGS sequence"/>
</dbReference>
<feature type="region of interest" description="Disordered" evidence="1">
    <location>
        <begin position="1"/>
        <end position="26"/>
    </location>
</feature>
<evidence type="ECO:0000313" key="2">
    <source>
        <dbReference type="EMBL" id="CAL5223066.1"/>
    </source>
</evidence>
<protein>
    <submittedName>
        <fullName evidence="2">G5524 protein</fullName>
    </submittedName>
</protein>
<dbReference type="EMBL" id="CAXHTA020000008">
    <property type="protein sequence ID" value="CAL5223066.1"/>
    <property type="molecule type" value="Genomic_DNA"/>
</dbReference>
<comment type="caution">
    <text evidence="2">The sequence shown here is derived from an EMBL/GenBank/DDBJ whole genome shotgun (WGS) entry which is preliminary data.</text>
</comment>
<evidence type="ECO:0000256" key="1">
    <source>
        <dbReference type="SAM" id="MobiDB-lite"/>
    </source>
</evidence>
<sequence>MQSSQQQQQQQAAQHGGISATAEESAAAAPDECYPLSPDEVKVAAALLVVLKKALKNGRDKMIATKKILESNCPRTIHLLRRVPDDGELPSLKQLEGSASRALKEALREMSRQFRCAACQPLEVFTRSAACNTHLRALASVAGGDYAARQQRLLGIEASLGLSGSAMSDAMRPELIQKLIDRVGLLAQHGIKFVYRVLIRVIILETIILLETTTWQLGVAALSPDRYLSCTAFIDHMLPGVLDGLLEYEGEDLTSVDALLKMVPP</sequence>